<keyword evidence="1" id="KW-0548">Nucleotidyltransferase</keyword>
<dbReference type="GO" id="GO:0003964">
    <property type="term" value="F:RNA-directed DNA polymerase activity"/>
    <property type="evidence" value="ECO:0007669"/>
    <property type="project" value="UniProtKB-KW"/>
</dbReference>
<comment type="caution">
    <text evidence="1">The sequence shown here is derived from an EMBL/GenBank/DDBJ whole genome shotgun (WGS) entry which is preliminary data.</text>
</comment>
<dbReference type="AlphaFoldDB" id="A0A3M7S9K9"/>
<sequence>MKLLIYYFLNKVSFFLQDQIKEISFKNLYENICSRTTSKINLIRRIKGLKLKNSLALCKIIFKSFIRSIFNYAFIPLCCSTQKISSDLQKLQNKIFRHIKFFPIKTRITDMHFKFKLDLIETRSKVLIKKFFIKKSNHQQLRSNLYEFNLLDETLNAKFTSLYLDFKTIKRQFQCCYVRYIIKSITNNLPNFIKVNKLKVLTCFKSYFDLFFYLLRLFFPYN</sequence>
<dbReference type="EMBL" id="REGN01001827">
    <property type="protein sequence ID" value="RNA32240.1"/>
    <property type="molecule type" value="Genomic_DNA"/>
</dbReference>
<keyword evidence="2" id="KW-1185">Reference proteome</keyword>
<gene>
    <name evidence="1" type="ORF">BpHYR1_007692</name>
</gene>
<dbReference type="Proteomes" id="UP000276133">
    <property type="component" value="Unassembled WGS sequence"/>
</dbReference>
<organism evidence="1 2">
    <name type="scientific">Brachionus plicatilis</name>
    <name type="common">Marine rotifer</name>
    <name type="synonym">Brachionus muelleri</name>
    <dbReference type="NCBI Taxonomy" id="10195"/>
    <lineage>
        <taxon>Eukaryota</taxon>
        <taxon>Metazoa</taxon>
        <taxon>Spiralia</taxon>
        <taxon>Gnathifera</taxon>
        <taxon>Rotifera</taxon>
        <taxon>Eurotatoria</taxon>
        <taxon>Monogononta</taxon>
        <taxon>Pseudotrocha</taxon>
        <taxon>Ploima</taxon>
        <taxon>Brachionidae</taxon>
        <taxon>Brachionus</taxon>
    </lineage>
</organism>
<name>A0A3M7S9K9_BRAPC</name>
<reference evidence="1 2" key="1">
    <citation type="journal article" date="2018" name="Sci. Rep.">
        <title>Genomic signatures of local adaptation to the degree of environmental predictability in rotifers.</title>
        <authorList>
            <person name="Franch-Gras L."/>
            <person name="Hahn C."/>
            <person name="Garcia-Roger E.M."/>
            <person name="Carmona M.J."/>
            <person name="Serra M."/>
            <person name="Gomez A."/>
        </authorList>
    </citation>
    <scope>NUCLEOTIDE SEQUENCE [LARGE SCALE GENOMIC DNA]</scope>
    <source>
        <strain evidence="1">HYR1</strain>
    </source>
</reference>
<keyword evidence="1" id="KW-0808">Transferase</keyword>
<proteinExistence type="predicted"/>
<keyword evidence="1" id="KW-0695">RNA-directed DNA polymerase</keyword>
<evidence type="ECO:0000313" key="2">
    <source>
        <dbReference type="Proteomes" id="UP000276133"/>
    </source>
</evidence>
<protein>
    <submittedName>
        <fullName evidence="1">RNA-directed DNA polymerase from mobile element jockey-like</fullName>
    </submittedName>
</protein>
<evidence type="ECO:0000313" key="1">
    <source>
        <dbReference type="EMBL" id="RNA32240.1"/>
    </source>
</evidence>
<accession>A0A3M7S9K9</accession>